<feature type="transmembrane region" description="Helical" evidence="1">
    <location>
        <begin position="237"/>
        <end position="260"/>
    </location>
</feature>
<organism evidence="3 4">
    <name type="scientific">Undibacterium seohonense</name>
    <dbReference type="NCBI Taxonomy" id="1344950"/>
    <lineage>
        <taxon>Bacteria</taxon>
        <taxon>Pseudomonadati</taxon>
        <taxon>Pseudomonadota</taxon>
        <taxon>Betaproteobacteria</taxon>
        <taxon>Burkholderiales</taxon>
        <taxon>Oxalobacteraceae</taxon>
        <taxon>Undibacterium</taxon>
    </lineage>
</organism>
<feature type="transmembrane region" description="Helical" evidence="1">
    <location>
        <begin position="6"/>
        <end position="32"/>
    </location>
</feature>
<dbReference type="Proteomes" id="UP000648257">
    <property type="component" value="Unassembled WGS sequence"/>
</dbReference>
<evidence type="ECO:0000256" key="1">
    <source>
        <dbReference type="SAM" id="Phobius"/>
    </source>
</evidence>
<dbReference type="EMBL" id="JACOFW010000019">
    <property type="protein sequence ID" value="MBC3808733.1"/>
    <property type="molecule type" value="Genomic_DNA"/>
</dbReference>
<proteinExistence type="predicted"/>
<dbReference type="Pfam" id="PF13386">
    <property type="entry name" value="DsbD_2"/>
    <property type="match status" value="1"/>
</dbReference>
<dbReference type="RefSeq" id="WP_186923802.1">
    <property type="nucleotide sequence ID" value="NZ_JACOFW010000019.1"/>
</dbReference>
<feature type="transmembrane region" description="Helical" evidence="1">
    <location>
        <begin position="96"/>
        <end position="116"/>
    </location>
</feature>
<feature type="domain" description="Urease accessory protein UreH-like transmembrane" evidence="2">
    <location>
        <begin position="10"/>
        <end position="254"/>
    </location>
</feature>
<dbReference type="PANTHER" id="PTHR42208">
    <property type="entry name" value="HEAVY METAL TRANSPORTER-RELATED"/>
    <property type="match status" value="1"/>
</dbReference>
<name>A0ABR6X7V9_9BURK</name>
<protein>
    <submittedName>
        <fullName evidence="3">Sulfite exporter TauE/SafE family protein</fullName>
    </submittedName>
</protein>
<accession>A0ABR6X7V9</accession>
<gene>
    <name evidence="3" type="ORF">H8K52_15410</name>
</gene>
<sequence length="275" mass="29420">MLTLPLMLAAISAGLIGGFHCVGMCGGIASILTSLSSYKLTPVTSNDVGLANADGLSTAKVIPIQPVQDTSGAIHKKLQIRRQTIVYQLKLHGGRLSTYMLIGAFFGGLGAASLQWKADLPVTRVLFILGNVALVFLGVRLSGFPVGSLFPRFISEKFTKAYGGLMRFGHKPAMHPYLMGLVWGGLPCGLSYAIAPFALLSGAAWSGAVLMLLFGLAALPHLLIAQAMSRQLKQHGMMFVLQLVFAVLLISLGLLGLFYFDMKNMPDFLCITPTY</sequence>
<keyword evidence="1" id="KW-0812">Transmembrane</keyword>
<evidence type="ECO:0000313" key="4">
    <source>
        <dbReference type="Proteomes" id="UP000648257"/>
    </source>
</evidence>
<keyword evidence="1" id="KW-1133">Transmembrane helix</keyword>
<dbReference type="PANTHER" id="PTHR42208:SF1">
    <property type="entry name" value="HEAVY METAL TRANSPORTER"/>
    <property type="match status" value="1"/>
</dbReference>
<keyword evidence="1" id="KW-0472">Membrane</keyword>
<evidence type="ECO:0000259" key="2">
    <source>
        <dbReference type="Pfam" id="PF13386"/>
    </source>
</evidence>
<comment type="caution">
    <text evidence="3">The sequence shown here is derived from an EMBL/GenBank/DDBJ whole genome shotgun (WGS) entry which is preliminary data.</text>
</comment>
<evidence type="ECO:0000313" key="3">
    <source>
        <dbReference type="EMBL" id="MBC3808733.1"/>
    </source>
</evidence>
<dbReference type="InterPro" id="IPR039447">
    <property type="entry name" value="UreH-like_TM_dom"/>
</dbReference>
<keyword evidence="4" id="KW-1185">Reference proteome</keyword>
<feature type="transmembrane region" description="Helical" evidence="1">
    <location>
        <begin position="205"/>
        <end position="225"/>
    </location>
</feature>
<feature type="transmembrane region" description="Helical" evidence="1">
    <location>
        <begin position="177"/>
        <end position="199"/>
    </location>
</feature>
<reference evidence="3 4" key="1">
    <citation type="submission" date="2020-08" db="EMBL/GenBank/DDBJ databases">
        <title>Novel species isolated from subtropical streams in China.</title>
        <authorList>
            <person name="Lu H."/>
        </authorList>
    </citation>
    <scope>NUCLEOTIDE SEQUENCE [LARGE SCALE GENOMIC DNA]</scope>
    <source>
        <strain evidence="3 4">KACC 16656</strain>
    </source>
</reference>
<feature type="transmembrane region" description="Helical" evidence="1">
    <location>
        <begin position="128"/>
        <end position="150"/>
    </location>
</feature>